<dbReference type="OrthoDB" id="9786766at2"/>
<dbReference type="EMBL" id="SLWB01000002">
    <property type="protein sequence ID" value="TCN72295.1"/>
    <property type="molecule type" value="Genomic_DNA"/>
</dbReference>
<dbReference type="Gene3D" id="2.60.40.1190">
    <property type="match status" value="1"/>
</dbReference>
<dbReference type="GO" id="GO:0016052">
    <property type="term" value="P:carbohydrate catabolic process"/>
    <property type="evidence" value="ECO:0007669"/>
    <property type="project" value="InterPro"/>
</dbReference>
<dbReference type="SUPFAM" id="SSF49344">
    <property type="entry name" value="CBD9-like"/>
    <property type="match status" value="1"/>
</dbReference>
<organism evidence="4 5">
    <name type="scientific">Acetobacteroides hydrogenigenes</name>
    <dbReference type="NCBI Taxonomy" id="979970"/>
    <lineage>
        <taxon>Bacteria</taxon>
        <taxon>Pseudomonadati</taxon>
        <taxon>Bacteroidota</taxon>
        <taxon>Bacteroidia</taxon>
        <taxon>Bacteroidales</taxon>
        <taxon>Rikenellaceae</taxon>
        <taxon>Acetobacteroides</taxon>
    </lineage>
</organism>
<evidence type="ECO:0000259" key="2">
    <source>
        <dbReference type="Pfam" id="PF06452"/>
    </source>
</evidence>
<keyword evidence="1" id="KW-0732">Signal</keyword>
<dbReference type="GO" id="GO:0030246">
    <property type="term" value="F:carbohydrate binding"/>
    <property type="evidence" value="ECO:0007669"/>
    <property type="project" value="InterPro"/>
</dbReference>
<protein>
    <submittedName>
        <fullName evidence="4">Carbohydrate binding protein with CBM9 domain</fullName>
    </submittedName>
</protein>
<feature type="signal peptide" evidence="1">
    <location>
        <begin position="1"/>
        <end position="24"/>
    </location>
</feature>
<feature type="domain" description="DUF5916" evidence="3">
    <location>
        <begin position="234"/>
        <end position="802"/>
    </location>
</feature>
<evidence type="ECO:0000259" key="3">
    <source>
        <dbReference type="Pfam" id="PF19313"/>
    </source>
</evidence>
<reference evidence="4 5" key="1">
    <citation type="submission" date="2019-03" db="EMBL/GenBank/DDBJ databases">
        <title>Genomic Encyclopedia of Archaeal and Bacterial Type Strains, Phase II (KMG-II): from individual species to whole genera.</title>
        <authorList>
            <person name="Goeker M."/>
        </authorList>
    </citation>
    <scope>NUCLEOTIDE SEQUENCE [LARGE SCALE GENOMIC DNA]</scope>
    <source>
        <strain evidence="4 5">RL-C</strain>
    </source>
</reference>
<evidence type="ECO:0000313" key="5">
    <source>
        <dbReference type="Proteomes" id="UP000294830"/>
    </source>
</evidence>
<dbReference type="AlphaFoldDB" id="A0A4R2EUI8"/>
<feature type="chain" id="PRO_5020446667" evidence="1">
    <location>
        <begin position="25"/>
        <end position="802"/>
    </location>
</feature>
<proteinExistence type="predicted"/>
<accession>A0A4R2EUI8</accession>
<dbReference type="Pfam" id="PF06452">
    <property type="entry name" value="CBM9_1"/>
    <property type="match status" value="1"/>
</dbReference>
<evidence type="ECO:0000256" key="1">
    <source>
        <dbReference type="SAM" id="SignalP"/>
    </source>
</evidence>
<dbReference type="Proteomes" id="UP000294830">
    <property type="component" value="Unassembled WGS sequence"/>
</dbReference>
<keyword evidence="5" id="KW-1185">Reference proteome</keyword>
<evidence type="ECO:0000313" key="4">
    <source>
        <dbReference type="EMBL" id="TCN72295.1"/>
    </source>
</evidence>
<dbReference type="InterPro" id="IPR010502">
    <property type="entry name" value="Carb-bd_dom_fam9"/>
</dbReference>
<gene>
    <name evidence="4" type="ORF">CLV25_102261</name>
</gene>
<dbReference type="CDD" id="cd09618">
    <property type="entry name" value="CBM9_like_2"/>
    <property type="match status" value="1"/>
</dbReference>
<name>A0A4R2EUI8_9BACT</name>
<dbReference type="GO" id="GO:0004553">
    <property type="term" value="F:hydrolase activity, hydrolyzing O-glycosyl compounds"/>
    <property type="evidence" value="ECO:0007669"/>
    <property type="project" value="InterPro"/>
</dbReference>
<sequence length="802" mass="91799">MKASFLIRLIAFSVAPLLSLNASAQQERRAAEIVFTDTKPKIDGDLADSVWAKAKPLTSYTQYSPNRLEPAKLKTEVRLLYDKSSIYVYGRMEDTAACKIAKQLGPRDSFDDPNCDLFSIGFSPYNDGTTSYYFLVSAAGVQSDQKVTGTTYDRSWNAVWYSAVKLHDWGWSVELEIPLTQLRFSAKNGVWGFNHWRLIKRNSEWDTYNPVDISIEGINNQEANLVGLDQIKMPFRLSLTPYVSYATERSNRGTSNTFKGGLDLRYGISDSFTLDMMVIPDFSQVRSDDVQLNLTTVEQRFNENRQFFNEGSELFSRGGIFYSRRIGSNPLYGFKAYQNLKVNEEVKEMPSSTNIINATKISGRTKDGLGIGFMNALTADAYAKIRNAETGETREVNVQPLTNYNVSVVDIPFRNSSYLSVINGNVLLPTSRFTANTSAADFYFANKSQSYALRGSVQYALQADSGSVSNDGFAYQVSALKTSGKLRLELSNTLYQDTYNPSYLGYLDQNNRIINFGRVEYISYDRSKHTKFRRLSFFFTNELLYKPTRYSRNEFTISGGMTFHNEFHFDLETSVTPGVKYDYFEPRQLGYKYAEPRAIWAGFNFNTDTRKRLSISRMLIGYWIAEKYNKSAFYLQMNPSVRFNDRLATTIGFFGIFNENAIGYAENDATSGVPVFGRRDIKNYEQSAELNYILSKNAFANIRARYNWTSVHYKQFYHLKNDGWVEGVAFLQNRDINYTAASLEASFAWTFAPGSQLSLLYRKSFDDYRMMEPISYSDNIRRMGDMPQRDLISARLIYYWGY</sequence>
<dbReference type="RefSeq" id="WP_131838349.1">
    <property type="nucleotide sequence ID" value="NZ_SLWB01000002.1"/>
</dbReference>
<dbReference type="Pfam" id="PF19313">
    <property type="entry name" value="DUF5916"/>
    <property type="match status" value="1"/>
</dbReference>
<dbReference type="InterPro" id="IPR045670">
    <property type="entry name" value="DUF5916"/>
</dbReference>
<comment type="caution">
    <text evidence="4">The sequence shown here is derived from an EMBL/GenBank/DDBJ whole genome shotgun (WGS) entry which is preliminary data.</text>
</comment>
<feature type="domain" description="Carbohydrate-binding" evidence="2">
    <location>
        <begin position="42"/>
        <end position="194"/>
    </location>
</feature>